<dbReference type="RefSeq" id="WP_113033318.1">
    <property type="nucleotide sequence ID" value="NZ_QMFB01000015.1"/>
</dbReference>
<dbReference type="AlphaFoldDB" id="A0A329MFT7"/>
<organism evidence="2 3">
    <name type="scientific">Paenibacillus contaminans</name>
    <dbReference type="NCBI Taxonomy" id="450362"/>
    <lineage>
        <taxon>Bacteria</taxon>
        <taxon>Bacillati</taxon>
        <taxon>Bacillota</taxon>
        <taxon>Bacilli</taxon>
        <taxon>Bacillales</taxon>
        <taxon>Paenibacillaceae</taxon>
        <taxon>Paenibacillus</taxon>
    </lineage>
</organism>
<name>A0A329MFT7_9BACL</name>
<dbReference type="OrthoDB" id="2652064at2"/>
<feature type="chain" id="PRO_5038457005" description="DUF4825 domain-containing protein" evidence="1">
    <location>
        <begin position="19"/>
        <end position="152"/>
    </location>
</feature>
<comment type="caution">
    <text evidence="2">The sequence shown here is derived from an EMBL/GenBank/DDBJ whole genome shotgun (WGS) entry which is preliminary data.</text>
</comment>
<gene>
    <name evidence="2" type="ORF">DQG23_23445</name>
</gene>
<evidence type="ECO:0000256" key="1">
    <source>
        <dbReference type="SAM" id="SignalP"/>
    </source>
</evidence>
<dbReference type="PROSITE" id="PS51257">
    <property type="entry name" value="PROKAR_LIPOPROTEIN"/>
    <property type="match status" value="1"/>
</dbReference>
<evidence type="ECO:0008006" key="4">
    <source>
        <dbReference type="Google" id="ProtNLM"/>
    </source>
</evidence>
<keyword evidence="3" id="KW-1185">Reference proteome</keyword>
<evidence type="ECO:0000313" key="3">
    <source>
        <dbReference type="Proteomes" id="UP000250369"/>
    </source>
</evidence>
<evidence type="ECO:0000313" key="2">
    <source>
        <dbReference type="EMBL" id="RAV18700.1"/>
    </source>
</evidence>
<keyword evidence="1" id="KW-0732">Signal</keyword>
<dbReference type="EMBL" id="QMFB01000015">
    <property type="protein sequence ID" value="RAV18700.1"/>
    <property type="molecule type" value="Genomic_DNA"/>
</dbReference>
<reference evidence="2 3" key="1">
    <citation type="journal article" date="2009" name="Int. J. Syst. Evol. Microbiol.">
        <title>Paenibacillus contaminans sp. nov., isolated from a contaminated laboratory plate.</title>
        <authorList>
            <person name="Chou J.H."/>
            <person name="Lee J.H."/>
            <person name="Lin M.C."/>
            <person name="Chang P.S."/>
            <person name="Arun A.B."/>
            <person name="Young C.C."/>
            <person name="Chen W.M."/>
        </authorList>
    </citation>
    <scope>NUCLEOTIDE SEQUENCE [LARGE SCALE GENOMIC DNA]</scope>
    <source>
        <strain evidence="2 3">CKOBP-6</strain>
    </source>
</reference>
<protein>
    <recommendedName>
        <fullName evidence="4">DUF4825 domain-containing protein</fullName>
    </recommendedName>
</protein>
<feature type="signal peptide" evidence="1">
    <location>
        <begin position="1"/>
        <end position="18"/>
    </location>
</feature>
<sequence length="152" mass="17134">MNKRRIVCALVLVLAALAASGCSVTHKVTADAAEAWRKELLDSSDIVKNVRITFTRPNLTCHITMTEEPPPELIDSILASARTFATVDHMNEIAKSLKWGLDISEIRLTIDSDRDAKTIEHAYYARYFKTFDASDNSEANIEAYSIWYEDNH</sequence>
<dbReference type="Proteomes" id="UP000250369">
    <property type="component" value="Unassembled WGS sequence"/>
</dbReference>
<accession>A0A329MFT7</accession>
<proteinExistence type="predicted"/>